<dbReference type="Proteomes" id="UP001154114">
    <property type="component" value="Chromosome 8"/>
</dbReference>
<dbReference type="InterPro" id="IPR013240">
    <property type="entry name" value="DNA-dir_RNA_pol1_su_RPA34"/>
</dbReference>
<keyword evidence="3" id="KW-1185">Reference proteome</keyword>
<organism evidence="2 3">
    <name type="scientific">Chrysodeixis includens</name>
    <name type="common">Soybean looper</name>
    <name type="synonym">Pseudoplusia includens</name>
    <dbReference type="NCBI Taxonomy" id="689277"/>
    <lineage>
        <taxon>Eukaryota</taxon>
        <taxon>Metazoa</taxon>
        <taxon>Ecdysozoa</taxon>
        <taxon>Arthropoda</taxon>
        <taxon>Hexapoda</taxon>
        <taxon>Insecta</taxon>
        <taxon>Pterygota</taxon>
        <taxon>Neoptera</taxon>
        <taxon>Endopterygota</taxon>
        <taxon>Lepidoptera</taxon>
        <taxon>Glossata</taxon>
        <taxon>Ditrysia</taxon>
        <taxon>Noctuoidea</taxon>
        <taxon>Noctuidae</taxon>
        <taxon>Plusiinae</taxon>
        <taxon>Chrysodeixis</taxon>
    </lineage>
</organism>
<name>A0A9P0C3I5_CHRIL</name>
<feature type="compositionally biased region" description="Low complexity" evidence="1">
    <location>
        <begin position="148"/>
        <end position="159"/>
    </location>
</feature>
<dbReference type="OrthoDB" id="8197684at2759"/>
<evidence type="ECO:0000313" key="2">
    <source>
        <dbReference type="EMBL" id="CAH0627485.1"/>
    </source>
</evidence>
<feature type="compositionally biased region" description="Basic residues" evidence="1">
    <location>
        <begin position="519"/>
        <end position="528"/>
    </location>
</feature>
<dbReference type="AlphaFoldDB" id="A0A9P0C3I5"/>
<proteinExistence type="predicted"/>
<accession>A0A9P0C3I5</accession>
<reference evidence="2" key="1">
    <citation type="submission" date="2021-12" db="EMBL/GenBank/DDBJ databases">
        <authorList>
            <person name="King R."/>
        </authorList>
    </citation>
    <scope>NUCLEOTIDE SEQUENCE</scope>
</reference>
<feature type="compositionally biased region" description="Low complexity" evidence="1">
    <location>
        <begin position="12"/>
        <end position="24"/>
    </location>
</feature>
<feature type="region of interest" description="Disordered" evidence="1">
    <location>
        <begin position="518"/>
        <end position="591"/>
    </location>
</feature>
<feature type="compositionally biased region" description="Basic and acidic residues" evidence="1">
    <location>
        <begin position="48"/>
        <end position="70"/>
    </location>
</feature>
<dbReference type="Pfam" id="PF08208">
    <property type="entry name" value="RNA_polI_A34"/>
    <property type="match status" value="1"/>
</dbReference>
<feature type="compositionally biased region" description="Basic residues" evidence="1">
    <location>
        <begin position="136"/>
        <end position="147"/>
    </location>
</feature>
<dbReference type="EMBL" id="LR824011">
    <property type="protein sequence ID" value="CAH0627485.1"/>
    <property type="molecule type" value="Genomic_DNA"/>
</dbReference>
<gene>
    <name evidence="2" type="ORF">CINC_LOCUS12838</name>
</gene>
<feature type="region of interest" description="Disordered" evidence="1">
    <location>
        <begin position="132"/>
        <end position="208"/>
    </location>
</feature>
<evidence type="ECO:0000313" key="3">
    <source>
        <dbReference type="Proteomes" id="UP001154114"/>
    </source>
</evidence>
<dbReference type="GO" id="GO:0006360">
    <property type="term" value="P:transcription by RNA polymerase I"/>
    <property type="evidence" value="ECO:0007669"/>
    <property type="project" value="InterPro"/>
</dbReference>
<feature type="region of interest" description="Disordered" evidence="1">
    <location>
        <begin position="334"/>
        <end position="355"/>
    </location>
</feature>
<evidence type="ECO:0000256" key="1">
    <source>
        <dbReference type="SAM" id="MobiDB-lite"/>
    </source>
</evidence>
<feature type="region of interest" description="Disordered" evidence="1">
    <location>
        <begin position="1"/>
        <end position="89"/>
    </location>
</feature>
<sequence length="602" mass="68525">MESGSENSFAWTDTSSDSFNSSTKDATEVNSFEKIGLDNNHKMKGKEKKSFSKNKNEEDNEINIKEEHSEVNNMKHLKKKKIKLEPESDSDITNKIKINQFEINGNQPDSQNSETYDETFLDMKVKLEESTLPTTTKKKKSKKKRRSSIVSNVSSTSTKLKCDTHDELINGTNHNNLAESESETGKTKSKKKKKKTQEISQNSDEEIEDKIEIGETTISKQDVSYKTLHQHNTVNHSVVTENHSIEDESDENSCNEISAIKCDNDITHTISFIDKSTTGKALNISVSETSISSPDKQAPNKVPRTISLNITDPTKQRTPRISERLLFEEDDHLDHLESSPEQDKDYTSSKNTKKTKQFLKGNPNLKLVTQQLYNSNLTQDDEVWILKCPKEIDVSSFAGKKINIHGKCKIKFDGQTYDGSAEDDIQSNTLTVLTMEHNNYKINNLPLNGIISLRKRIPKAHFHDDNVMVNNQTNFIPLPETKCRHPLFGSNYKKALKIPASIAERLNVQDNIETTLKTEKRKKKKHKSDKNTLEQENPVIQDTVMKTEPDLTTNVSEKKKKKKRKISVDGDAAPKKKRIKHDPESAEAWESEKAIEENLFNY</sequence>
<protein>
    <submittedName>
        <fullName evidence="2">Uncharacterized protein</fullName>
    </submittedName>
</protein>
<feature type="compositionally biased region" description="Basic and acidic residues" evidence="1">
    <location>
        <begin position="334"/>
        <end position="347"/>
    </location>
</feature>
<feature type="compositionally biased region" description="Polar residues" evidence="1">
    <location>
        <begin position="1"/>
        <end position="11"/>
    </location>
</feature>